<gene>
    <name evidence="1" type="ORF">AA314_03442</name>
</gene>
<evidence type="ECO:0000313" key="2">
    <source>
        <dbReference type="Proteomes" id="UP000035579"/>
    </source>
</evidence>
<accession>A0AAC8TER8</accession>
<sequence length="48" mass="5116">MLACRGLELGAAVRTGVLALRVAELGTDQADHRGPHLPYRMRPTCQGG</sequence>
<dbReference type="EMBL" id="CP011509">
    <property type="protein sequence ID" value="AKJ01816.1"/>
    <property type="molecule type" value="Genomic_DNA"/>
</dbReference>
<dbReference type="KEGG" id="age:AA314_03442"/>
<dbReference type="Proteomes" id="UP000035579">
    <property type="component" value="Chromosome"/>
</dbReference>
<organism evidence="1 2">
    <name type="scientific">Archangium gephyra</name>
    <dbReference type="NCBI Taxonomy" id="48"/>
    <lineage>
        <taxon>Bacteria</taxon>
        <taxon>Pseudomonadati</taxon>
        <taxon>Myxococcota</taxon>
        <taxon>Myxococcia</taxon>
        <taxon>Myxococcales</taxon>
        <taxon>Cystobacterineae</taxon>
        <taxon>Archangiaceae</taxon>
        <taxon>Archangium</taxon>
    </lineage>
</organism>
<protein>
    <submittedName>
        <fullName evidence="1">Uncharacterized protein</fullName>
    </submittedName>
</protein>
<evidence type="ECO:0000313" key="1">
    <source>
        <dbReference type="EMBL" id="AKJ01816.1"/>
    </source>
</evidence>
<proteinExistence type="predicted"/>
<name>A0AAC8TER8_9BACT</name>
<reference evidence="1 2" key="1">
    <citation type="submission" date="2015-05" db="EMBL/GenBank/DDBJ databases">
        <title>Genome assembly of Archangium gephyra DSM 2261.</title>
        <authorList>
            <person name="Sharma G."/>
            <person name="Subramanian S."/>
        </authorList>
    </citation>
    <scope>NUCLEOTIDE SEQUENCE [LARGE SCALE GENOMIC DNA]</scope>
    <source>
        <strain evidence="1 2">DSM 2261</strain>
    </source>
</reference>
<dbReference type="AlphaFoldDB" id="A0AAC8TER8"/>